<dbReference type="InterPro" id="IPR050603">
    <property type="entry name" value="MYST_HAT"/>
</dbReference>
<feature type="region of interest" description="Disordered" evidence="13">
    <location>
        <begin position="94"/>
        <end position="117"/>
    </location>
</feature>
<dbReference type="Pfam" id="PF17772">
    <property type="entry name" value="zf-MYST"/>
    <property type="match status" value="1"/>
</dbReference>
<dbReference type="GO" id="GO:1990467">
    <property type="term" value="C:NuA3a histone acetyltransferase complex"/>
    <property type="evidence" value="ECO:0007669"/>
    <property type="project" value="TreeGrafter"/>
</dbReference>
<comment type="caution">
    <text evidence="15">The sequence shown here is derived from an EMBL/GenBank/DDBJ whole genome shotgun (WGS) entry which is preliminary data.</text>
</comment>
<evidence type="ECO:0000256" key="6">
    <source>
        <dbReference type="ARBA" id="ARBA00022771"/>
    </source>
</evidence>
<dbReference type="GO" id="GO:0003712">
    <property type="term" value="F:transcription coregulator activity"/>
    <property type="evidence" value="ECO:0007669"/>
    <property type="project" value="TreeGrafter"/>
</dbReference>
<proteinExistence type="inferred from homology"/>
<keyword evidence="10 12" id="KW-0539">Nucleus</keyword>
<dbReference type="PROSITE" id="PS51726">
    <property type="entry name" value="MYST_HAT"/>
    <property type="match status" value="1"/>
</dbReference>
<evidence type="ECO:0000256" key="5">
    <source>
        <dbReference type="ARBA" id="ARBA00022723"/>
    </source>
</evidence>
<feature type="compositionally biased region" description="Basic residues" evidence="13">
    <location>
        <begin position="636"/>
        <end position="645"/>
    </location>
</feature>
<keyword evidence="9" id="KW-0007">Acetylation</keyword>
<evidence type="ECO:0000256" key="7">
    <source>
        <dbReference type="ARBA" id="ARBA00022833"/>
    </source>
</evidence>
<dbReference type="InterPro" id="IPR036388">
    <property type="entry name" value="WH-like_DNA-bd_sf"/>
</dbReference>
<evidence type="ECO:0000256" key="2">
    <source>
        <dbReference type="ARBA" id="ARBA00010107"/>
    </source>
</evidence>
<dbReference type="FunFam" id="3.30.60.60:FF:000001">
    <property type="entry name" value="Histone acetyltransferase"/>
    <property type="match status" value="1"/>
</dbReference>
<feature type="region of interest" description="Disordered" evidence="13">
    <location>
        <begin position="556"/>
        <end position="645"/>
    </location>
</feature>
<dbReference type="Gene3D" id="1.10.10.10">
    <property type="entry name" value="Winged helix-like DNA-binding domain superfamily/Winged helix DNA-binding domain"/>
    <property type="match status" value="1"/>
</dbReference>
<dbReference type="GO" id="GO:0006357">
    <property type="term" value="P:regulation of transcription by RNA polymerase II"/>
    <property type="evidence" value="ECO:0007669"/>
    <property type="project" value="TreeGrafter"/>
</dbReference>
<dbReference type="GO" id="GO:0003682">
    <property type="term" value="F:chromatin binding"/>
    <property type="evidence" value="ECO:0007669"/>
    <property type="project" value="TreeGrafter"/>
</dbReference>
<evidence type="ECO:0000256" key="13">
    <source>
        <dbReference type="SAM" id="MobiDB-lite"/>
    </source>
</evidence>
<feature type="compositionally biased region" description="Low complexity" evidence="13">
    <location>
        <begin position="592"/>
        <end position="608"/>
    </location>
</feature>
<comment type="similarity">
    <text evidence="2 12">Belongs to the MYST (SAS/MOZ) family.</text>
</comment>
<evidence type="ECO:0000256" key="10">
    <source>
        <dbReference type="ARBA" id="ARBA00023242"/>
    </source>
</evidence>
<dbReference type="EMBL" id="JAEUBF010001473">
    <property type="protein sequence ID" value="KAH3664433.1"/>
    <property type="molecule type" value="Genomic_DNA"/>
</dbReference>
<evidence type="ECO:0000313" key="16">
    <source>
        <dbReference type="Proteomes" id="UP000769528"/>
    </source>
</evidence>
<organism evidence="15 16">
    <name type="scientific">Wickerhamomyces mucosus</name>
    <dbReference type="NCBI Taxonomy" id="1378264"/>
    <lineage>
        <taxon>Eukaryota</taxon>
        <taxon>Fungi</taxon>
        <taxon>Dikarya</taxon>
        <taxon>Ascomycota</taxon>
        <taxon>Saccharomycotina</taxon>
        <taxon>Saccharomycetes</taxon>
        <taxon>Phaffomycetales</taxon>
        <taxon>Wickerhamomycetaceae</taxon>
        <taxon>Wickerhamomyces</taxon>
    </lineage>
</organism>
<evidence type="ECO:0000256" key="1">
    <source>
        <dbReference type="ARBA" id="ARBA00004123"/>
    </source>
</evidence>
<evidence type="ECO:0000259" key="14">
    <source>
        <dbReference type="PROSITE" id="PS51726"/>
    </source>
</evidence>
<dbReference type="OrthoDB" id="787137at2759"/>
<dbReference type="Gene3D" id="3.30.60.60">
    <property type="entry name" value="N-acetyl transferase-like"/>
    <property type="match status" value="1"/>
</dbReference>
<comment type="catalytic activity">
    <reaction evidence="12">
        <text>L-lysyl-[protein] + acetyl-CoA = N(6)-acetyl-L-lysyl-[protein] + CoA + H(+)</text>
        <dbReference type="Rhea" id="RHEA:45948"/>
        <dbReference type="Rhea" id="RHEA-COMP:9752"/>
        <dbReference type="Rhea" id="RHEA-COMP:10731"/>
        <dbReference type="ChEBI" id="CHEBI:15378"/>
        <dbReference type="ChEBI" id="CHEBI:29969"/>
        <dbReference type="ChEBI" id="CHEBI:57287"/>
        <dbReference type="ChEBI" id="CHEBI:57288"/>
        <dbReference type="ChEBI" id="CHEBI:61930"/>
        <dbReference type="EC" id="2.3.1.48"/>
    </reaction>
</comment>
<feature type="compositionally biased region" description="Polar residues" evidence="13">
    <location>
        <begin position="625"/>
        <end position="635"/>
    </location>
</feature>
<dbReference type="Gene3D" id="3.40.630.30">
    <property type="match status" value="1"/>
</dbReference>
<feature type="active site" description="Proton donor/acceptor" evidence="11">
    <location>
        <position position="330"/>
    </location>
</feature>
<dbReference type="AlphaFoldDB" id="A0A9P8P259"/>
<dbReference type="InterPro" id="IPR016181">
    <property type="entry name" value="Acyl_CoA_acyltransferase"/>
</dbReference>
<evidence type="ECO:0000256" key="4">
    <source>
        <dbReference type="ARBA" id="ARBA00022679"/>
    </source>
</evidence>
<dbReference type="GO" id="GO:0004402">
    <property type="term" value="F:histone acetyltransferase activity"/>
    <property type="evidence" value="ECO:0007669"/>
    <property type="project" value="InterPro"/>
</dbReference>
<evidence type="ECO:0000256" key="9">
    <source>
        <dbReference type="ARBA" id="ARBA00022990"/>
    </source>
</evidence>
<keyword evidence="6" id="KW-0863">Zinc-finger</keyword>
<feature type="region of interest" description="Disordered" evidence="13">
    <location>
        <begin position="525"/>
        <end position="544"/>
    </location>
</feature>
<reference evidence="15" key="2">
    <citation type="submission" date="2021-01" db="EMBL/GenBank/DDBJ databases">
        <authorList>
            <person name="Schikora-Tamarit M.A."/>
        </authorList>
    </citation>
    <scope>NUCLEOTIDE SEQUENCE</scope>
    <source>
        <strain evidence="15">CBS6341</strain>
    </source>
</reference>
<evidence type="ECO:0000256" key="11">
    <source>
        <dbReference type="PIRSR" id="PIRSR602717-51"/>
    </source>
</evidence>
<dbReference type="EC" id="2.3.1.48" evidence="3 12"/>
<keyword evidence="5" id="KW-0479">Metal-binding</keyword>
<gene>
    <name evidence="15" type="ORF">WICMUC_005818</name>
</gene>
<dbReference type="GO" id="GO:0005634">
    <property type="term" value="C:nucleus"/>
    <property type="evidence" value="ECO:0007669"/>
    <property type="project" value="UniProtKB-SubCell"/>
</dbReference>
<evidence type="ECO:0000256" key="3">
    <source>
        <dbReference type="ARBA" id="ARBA00013184"/>
    </source>
</evidence>
<dbReference type="Pfam" id="PF01853">
    <property type="entry name" value="MOZ_SAS"/>
    <property type="match status" value="1"/>
</dbReference>
<feature type="compositionally biased region" description="Acidic residues" evidence="13">
    <location>
        <begin position="564"/>
        <end position="589"/>
    </location>
</feature>
<dbReference type="FunFam" id="3.40.630.30:FF:000001">
    <property type="entry name" value="Histone acetyltransferase"/>
    <property type="match status" value="1"/>
</dbReference>
<protein>
    <recommendedName>
        <fullName evidence="3 12">Histone acetyltransferase</fullName>
        <ecNumber evidence="3 12">2.3.1.48</ecNumber>
    </recommendedName>
</protein>
<dbReference type="InterPro" id="IPR040706">
    <property type="entry name" value="Zf-MYST"/>
</dbReference>
<dbReference type="PANTHER" id="PTHR10615:SF161">
    <property type="entry name" value="HISTONE ACETYLTRANSFERASE KAT7"/>
    <property type="match status" value="1"/>
</dbReference>
<reference evidence="15" key="1">
    <citation type="journal article" date="2021" name="Open Biol.">
        <title>Shared evolutionary footprints suggest mitochondrial oxidative damage underlies multiple complex I losses in fungi.</title>
        <authorList>
            <person name="Schikora-Tamarit M.A."/>
            <person name="Marcet-Houben M."/>
            <person name="Nosek J."/>
            <person name="Gabaldon T."/>
        </authorList>
    </citation>
    <scope>NUCLEOTIDE SEQUENCE</scope>
    <source>
        <strain evidence="15">CBS6341</strain>
    </source>
</reference>
<keyword evidence="16" id="KW-1185">Reference proteome</keyword>
<accession>A0A9P8P259</accession>
<feature type="compositionally biased region" description="Acidic residues" evidence="13">
    <location>
        <begin position="106"/>
        <end position="116"/>
    </location>
</feature>
<evidence type="ECO:0000256" key="8">
    <source>
        <dbReference type="ARBA" id="ARBA00022853"/>
    </source>
</evidence>
<evidence type="ECO:0000256" key="12">
    <source>
        <dbReference type="RuleBase" id="RU361211"/>
    </source>
</evidence>
<dbReference type="SUPFAM" id="SSF55729">
    <property type="entry name" value="Acyl-CoA N-acyltransferases (Nat)"/>
    <property type="match status" value="1"/>
</dbReference>
<dbReference type="InterPro" id="IPR002717">
    <property type="entry name" value="HAT_MYST-type"/>
</dbReference>
<comment type="subcellular location">
    <subcellularLocation>
        <location evidence="1 12">Nucleus</location>
    </subcellularLocation>
</comment>
<sequence length="645" mass="75481">MSDHFFVKQQQHLKELYIADNKIYNEIHQNILMEADHNNEQRRILRKRILRENGTVKIETIDQEGSNKNQKLIVKFKYRSELIRRAESEESELDLEKIKVDASQSESDEDDESEDELAYRGALSLKDSYNEKAIPTADDRLVFKKLATKIQKSNDSLKYIQIRNFKIRTWYTSPYPEEYNSTPTLYLCENCLKYINDKYILERHEQKCFEYHPPGRQIYQNGLNSIWEIDGYKNLNYCQNLCLMAKLFLNSKTLYYDVEPFMFYILTEYDPETQKHNFVGYFSKEKVNTTHYNVSCILTLPIYQRKGYGNLLIDFSYLLTKAEFKCGTPEKPLSELGLVSYRNYWKLTIAYLLKSIDSSSISIRELAKQSGMLDNDVIVGLELCQSLLRNYSTGEYMIIVNIPKITEIIQRWESKGYVKLDARKLLWKPLIFASSAGINQPIENRTENDLIKENIETLNEYLLDRVPKYEQFETDKNAANDDNQDDLDFDDEDSEYKLENYEFCFPGMDLNLRKFISKKVIELGDDDEDEDSRNADDPVLPLNGHSAVFAPSEVLDSELKEEPSENEEEQLENSLEENDGPDENEDYEDTYSNSSLLSLSSDDNNSSDESNAINLKKSARLMHQRVQSKNISQLQNRRKLRSNEK</sequence>
<evidence type="ECO:0000313" key="15">
    <source>
        <dbReference type="EMBL" id="KAH3664433.1"/>
    </source>
</evidence>
<dbReference type="Proteomes" id="UP000769528">
    <property type="component" value="Unassembled WGS sequence"/>
</dbReference>
<name>A0A9P8P259_9ASCO</name>
<keyword evidence="7" id="KW-0862">Zinc</keyword>
<dbReference type="GO" id="GO:0008270">
    <property type="term" value="F:zinc ion binding"/>
    <property type="evidence" value="ECO:0007669"/>
    <property type="project" value="UniProtKB-KW"/>
</dbReference>
<feature type="domain" description="MYST-type HAT" evidence="14">
    <location>
        <begin position="152"/>
        <end position="429"/>
    </location>
</feature>
<dbReference type="PANTHER" id="PTHR10615">
    <property type="entry name" value="HISTONE ACETYLTRANSFERASE"/>
    <property type="match status" value="1"/>
</dbReference>
<keyword evidence="4" id="KW-0808">Transferase</keyword>
<keyword evidence="8" id="KW-0156">Chromatin regulator</keyword>
<dbReference type="GO" id="GO:0031507">
    <property type="term" value="P:heterochromatin formation"/>
    <property type="evidence" value="ECO:0007669"/>
    <property type="project" value="UniProtKB-ARBA"/>
</dbReference>